<proteinExistence type="predicted"/>
<dbReference type="Proteomes" id="UP000601435">
    <property type="component" value="Unassembled WGS sequence"/>
</dbReference>
<evidence type="ECO:0000313" key="3">
    <source>
        <dbReference type="Proteomes" id="UP000601435"/>
    </source>
</evidence>
<gene>
    <name evidence="2" type="ORF">SNEC2469_LOCUS14759</name>
</gene>
<evidence type="ECO:0000313" key="2">
    <source>
        <dbReference type="EMBL" id="CAE7516192.1"/>
    </source>
</evidence>
<dbReference type="AlphaFoldDB" id="A0A812TA69"/>
<comment type="caution">
    <text evidence="2">The sequence shown here is derived from an EMBL/GenBank/DDBJ whole genome shotgun (WGS) entry which is preliminary data.</text>
</comment>
<dbReference type="OrthoDB" id="286233at2759"/>
<dbReference type="EMBL" id="CAJNJA010023768">
    <property type="protein sequence ID" value="CAE7516192.1"/>
    <property type="molecule type" value="Genomic_DNA"/>
</dbReference>
<organism evidence="2 3">
    <name type="scientific">Symbiodinium necroappetens</name>
    <dbReference type="NCBI Taxonomy" id="1628268"/>
    <lineage>
        <taxon>Eukaryota</taxon>
        <taxon>Sar</taxon>
        <taxon>Alveolata</taxon>
        <taxon>Dinophyceae</taxon>
        <taxon>Suessiales</taxon>
        <taxon>Symbiodiniaceae</taxon>
        <taxon>Symbiodinium</taxon>
    </lineage>
</organism>
<accession>A0A812TA69</accession>
<protein>
    <submittedName>
        <fullName evidence="2">Uncharacterized protein</fullName>
    </submittedName>
</protein>
<name>A0A812TA69_9DINO</name>
<reference evidence="2" key="1">
    <citation type="submission" date="2021-02" db="EMBL/GenBank/DDBJ databases">
        <authorList>
            <person name="Dougan E. K."/>
            <person name="Rhodes N."/>
            <person name="Thang M."/>
            <person name="Chan C."/>
        </authorList>
    </citation>
    <scope>NUCLEOTIDE SEQUENCE</scope>
</reference>
<keyword evidence="3" id="KW-1185">Reference proteome</keyword>
<sequence length="98" mass="10747">MAPGMAAQMGATWSPLHAAGFHDLSPRIPQDRTLGEFSELPESYEGNYRPARVGLVRVLESGKMRNPLQMQQSQTDWAARRPLSASKANRLSRGGLPS</sequence>
<feature type="region of interest" description="Disordered" evidence="1">
    <location>
        <begin position="65"/>
        <end position="98"/>
    </location>
</feature>
<evidence type="ECO:0000256" key="1">
    <source>
        <dbReference type="SAM" id="MobiDB-lite"/>
    </source>
</evidence>
<feature type="non-terminal residue" evidence="2">
    <location>
        <position position="1"/>
    </location>
</feature>